<keyword evidence="3" id="KW-1185">Reference proteome</keyword>
<dbReference type="EMBL" id="JAGSNF010000015">
    <property type="protein sequence ID" value="MBR7743769.1"/>
    <property type="molecule type" value="Genomic_DNA"/>
</dbReference>
<comment type="caution">
    <text evidence="2">The sequence shown here is derived from an EMBL/GenBank/DDBJ whole genome shotgun (WGS) entry which is preliminary data.</text>
</comment>
<evidence type="ECO:0000313" key="3">
    <source>
        <dbReference type="Proteomes" id="UP000677016"/>
    </source>
</evidence>
<dbReference type="AlphaFoldDB" id="A0A941D804"/>
<name>A0A941D804_9MICO</name>
<protein>
    <submittedName>
        <fullName evidence="2">Uncharacterized protein</fullName>
    </submittedName>
</protein>
<dbReference type="Proteomes" id="UP000677016">
    <property type="component" value="Unassembled WGS sequence"/>
</dbReference>
<dbReference type="RefSeq" id="WP_211603028.1">
    <property type="nucleotide sequence ID" value="NZ_JAGSNF010000015.1"/>
</dbReference>
<feature type="region of interest" description="Disordered" evidence="1">
    <location>
        <begin position="307"/>
        <end position="327"/>
    </location>
</feature>
<proteinExistence type="predicted"/>
<sequence length="327" mass="35894">MDRGPDEPERALHSADGVATRAGLRQQGVSDDRIRWAVSRRRWQLVLPGVVLLSPSPPTRRQQLVAATLLGGRGAVVAGPSAARFHGVRGIPGTGTVHVRTPRTRRRRRHAFADIRPTWLEDDGIVHGELVSFSSVARSVVDAAVWSPSQEDATAWTIEAVQRDLVTLADLESWVHRLNRRWGRRAREALRVAESGAWSLPEAELLSLLGRSRLLPEPWPNPPLVDALGAALVTPDAWFDDVALAVMMHSRQFHDGRGRFDATVVDDGELSSRGVVVVGVTPASMRADPPSVLDRVERAYRWAASRPRPDVRAARRTGLRSTTGDAP</sequence>
<organism evidence="2 3">
    <name type="scientific">Phycicoccus avicenniae</name>
    <dbReference type="NCBI Taxonomy" id="2828860"/>
    <lineage>
        <taxon>Bacteria</taxon>
        <taxon>Bacillati</taxon>
        <taxon>Actinomycetota</taxon>
        <taxon>Actinomycetes</taxon>
        <taxon>Micrococcales</taxon>
        <taxon>Intrasporangiaceae</taxon>
        <taxon>Phycicoccus</taxon>
    </lineage>
</organism>
<evidence type="ECO:0000313" key="2">
    <source>
        <dbReference type="EMBL" id="MBR7743769.1"/>
    </source>
</evidence>
<reference evidence="2" key="1">
    <citation type="submission" date="2021-04" db="EMBL/GenBank/DDBJ databases">
        <title>Phycicoccus avicenniae sp. nov., a novel endophytic actinomycetes isolated from branch of Avicennia mariana.</title>
        <authorList>
            <person name="Tuo L."/>
        </authorList>
    </citation>
    <scope>NUCLEOTIDE SEQUENCE</scope>
    <source>
        <strain evidence="2">BSK3Z-2</strain>
    </source>
</reference>
<evidence type="ECO:0000256" key="1">
    <source>
        <dbReference type="SAM" id="MobiDB-lite"/>
    </source>
</evidence>
<gene>
    <name evidence="2" type="ORF">KC207_10755</name>
</gene>
<accession>A0A941D804</accession>